<dbReference type="AlphaFoldDB" id="A0A4R4TLJ3"/>
<proteinExistence type="predicted"/>
<keyword evidence="2" id="KW-1185">Reference proteome</keyword>
<gene>
    <name evidence="1" type="ORF">E1283_04605</name>
</gene>
<evidence type="ECO:0000313" key="2">
    <source>
        <dbReference type="Proteomes" id="UP000295345"/>
    </source>
</evidence>
<dbReference type="RefSeq" id="WP_132816565.1">
    <property type="nucleotide sequence ID" value="NZ_SMKI01000029.1"/>
</dbReference>
<name>A0A4R4TLJ3_9ACTN</name>
<protein>
    <submittedName>
        <fullName evidence="1">Lasso RiPP family leader peptide-containing protein</fullName>
    </submittedName>
</protein>
<organism evidence="1 2">
    <name type="scientific">Streptomyces hainanensis</name>
    <dbReference type="NCBI Taxonomy" id="402648"/>
    <lineage>
        <taxon>Bacteria</taxon>
        <taxon>Bacillati</taxon>
        <taxon>Actinomycetota</taxon>
        <taxon>Actinomycetes</taxon>
        <taxon>Kitasatosporales</taxon>
        <taxon>Streptomycetaceae</taxon>
        <taxon>Streptomyces</taxon>
    </lineage>
</organism>
<dbReference type="NCBIfam" id="NF033521">
    <property type="entry name" value="lasso_leader_L3"/>
    <property type="match status" value="1"/>
</dbReference>
<accession>A0A4R4TLJ3</accession>
<dbReference type="Proteomes" id="UP000295345">
    <property type="component" value="Unassembled WGS sequence"/>
</dbReference>
<dbReference type="OrthoDB" id="5195428at2"/>
<reference evidence="1 2" key="1">
    <citation type="submission" date="2019-03" db="EMBL/GenBank/DDBJ databases">
        <title>Draft genome sequences of novel Actinobacteria.</title>
        <authorList>
            <person name="Sahin N."/>
            <person name="Ay H."/>
            <person name="Saygin H."/>
        </authorList>
    </citation>
    <scope>NUCLEOTIDE SEQUENCE [LARGE SCALE GENOMIC DNA]</scope>
    <source>
        <strain evidence="1 2">DSM 41900</strain>
    </source>
</reference>
<evidence type="ECO:0000313" key="1">
    <source>
        <dbReference type="EMBL" id="TDC78640.1"/>
    </source>
</evidence>
<sequence length="40" mass="4454">MSSYTAPRLTRVGTFRQVTKGLGGGPNDFWNDPAIFVIWP</sequence>
<dbReference type="EMBL" id="SMKI01000029">
    <property type="protein sequence ID" value="TDC78640.1"/>
    <property type="molecule type" value="Genomic_DNA"/>
</dbReference>
<comment type="caution">
    <text evidence="1">The sequence shown here is derived from an EMBL/GenBank/DDBJ whole genome shotgun (WGS) entry which is preliminary data.</text>
</comment>